<dbReference type="InterPro" id="IPR041027">
    <property type="entry name" value="FtsK_alpha"/>
</dbReference>
<evidence type="ECO:0000313" key="3">
    <source>
        <dbReference type="Proteomes" id="UP000189670"/>
    </source>
</evidence>
<evidence type="ECO:0000313" key="2">
    <source>
        <dbReference type="EMBL" id="ETR66227.1"/>
    </source>
</evidence>
<dbReference type="PANTHER" id="PTHR22683">
    <property type="entry name" value="SPORULATION PROTEIN RELATED"/>
    <property type="match status" value="1"/>
</dbReference>
<dbReference type="PANTHER" id="PTHR22683:SF41">
    <property type="entry name" value="DNA TRANSLOCASE FTSK"/>
    <property type="match status" value="1"/>
</dbReference>
<dbReference type="InterPro" id="IPR050206">
    <property type="entry name" value="FtsK/SpoIIIE/SftA"/>
</dbReference>
<gene>
    <name evidence="2" type="ORF">OMM_13078</name>
</gene>
<dbReference type="EMBL" id="ATBP01002141">
    <property type="protein sequence ID" value="ETR66227.1"/>
    <property type="molecule type" value="Genomic_DNA"/>
</dbReference>
<name>A0A1V1NUF8_9BACT</name>
<dbReference type="Gene3D" id="3.30.980.40">
    <property type="match status" value="1"/>
</dbReference>
<protein>
    <recommendedName>
        <fullName evidence="1">FtsK alpha domain-containing protein</fullName>
    </recommendedName>
</protein>
<feature type="domain" description="FtsK alpha" evidence="1">
    <location>
        <begin position="10"/>
        <end position="96"/>
    </location>
</feature>
<organism evidence="2 3">
    <name type="scientific">Candidatus Magnetoglobus multicellularis str. Araruama</name>
    <dbReference type="NCBI Taxonomy" id="890399"/>
    <lineage>
        <taxon>Bacteria</taxon>
        <taxon>Pseudomonadati</taxon>
        <taxon>Thermodesulfobacteriota</taxon>
        <taxon>Desulfobacteria</taxon>
        <taxon>Desulfobacterales</taxon>
        <taxon>Desulfobacteraceae</taxon>
        <taxon>Candidatus Magnetoglobus</taxon>
    </lineage>
</organism>
<feature type="non-terminal residue" evidence="2">
    <location>
        <position position="129"/>
    </location>
</feature>
<sequence length="129" mass="14092">MIISFLLLRKKSRQEEILRTTQQLEDTLASFKIEARVVSISQGPSVTRYEIQPGFGIKVSKIVNLSDDLALNLAAAGVRIEAPVPGKSVIGIEVPNKTVEMVNMLSLAKADTFLKSKDKLLVAIGLDIE</sequence>
<reference evidence="3" key="1">
    <citation type="submission" date="2012-11" db="EMBL/GenBank/DDBJ databases">
        <authorList>
            <person name="Lucero-Rivera Y.E."/>
            <person name="Tovar-Ramirez D."/>
        </authorList>
    </citation>
    <scope>NUCLEOTIDE SEQUENCE [LARGE SCALE GENOMIC DNA]</scope>
    <source>
        <strain evidence="3">Araruama</strain>
    </source>
</reference>
<comment type="caution">
    <text evidence="2">The sequence shown here is derived from an EMBL/GenBank/DDBJ whole genome shotgun (WGS) entry which is preliminary data.</text>
</comment>
<accession>A0A1V1NUF8</accession>
<dbReference type="Pfam" id="PF17854">
    <property type="entry name" value="FtsK_alpha"/>
    <property type="match status" value="1"/>
</dbReference>
<evidence type="ECO:0000259" key="1">
    <source>
        <dbReference type="Pfam" id="PF17854"/>
    </source>
</evidence>
<dbReference type="AlphaFoldDB" id="A0A1V1NUF8"/>
<proteinExistence type="predicted"/>
<dbReference type="Proteomes" id="UP000189670">
    <property type="component" value="Unassembled WGS sequence"/>
</dbReference>